<name>E9E3J8_METAQ</name>
<dbReference type="EMBL" id="GL698498">
    <property type="protein sequence ID" value="EFY89591.1"/>
    <property type="molecule type" value="Genomic_DNA"/>
</dbReference>
<feature type="region of interest" description="Disordered" evidence="1">
    <location>
        <begin position="628"/>
        <end position="696"/>
    </location>
</feature>
<accession>E9E3J8</accession>
<evidence type="ECO:0000313" key="3">
    <source>
        <dbReference type="Proteomes" id="UP000002499"/>
    </source>
</evidence>
<evidence type="ECO:0000256" key="1">
    <source>
        <dbReference type="SAM" id="MobiDB-lite"/>
    </source>
</evidence>
<protein>
    <submittedName>
        <fullName evidence="2">Uncharacterized protein</fullName>
    </submittedName>
</protein>
<feature type="compositionally biased region" description="Basic and acidic residues" evidence="1">
    <location>
        <begin position="25"/>
        <end position="39"/>
    </location>
</feature>
<feature type="region of interest" description="Disordered" evidence="1">
    <location>
        <begin position="305"/>
        <end position="325"/>
    </location>
</feature>
<dbReference type="InParanoid" id="E9E3J8"/>
<dbReference type="Proteomes" id="UP000002499">
    <property type="component" value="Unassembled WGS sequence"/>
</dbReference>
<proteinExistence type="predicted"/>
<gene>
    <name evidence="2" type="ORF">MAC_04446</name>
</gene>
<reference evidence="2 3" key="1">
    <citation type="journal article" date="2011" name="PLoS Genet.">
        <title>Genome sequencing and comparative transcriptomics of the model entomopathogenic fungi Metarhizium anisopliae and M. acridum.</title>
        <authorList>
            <person name="Gao Q."/>
            <person name="Jin K."/>
            <person name="Ying S.H."/>
            <person name="Zhang Y."/>
            <person name="Xiao G."/>
            <person name="Shang Y."/>
            <person name="Duan Z."/>
            <person name="Hu X."/>
            <person name="Xie X.Q."/>
            <person name="Zhou G."/>
            <person name="Peng G."/>
            <person name="Luo Z."/>
            <person name="Huang W."/>
            <person name="Wang B."/>
            <person name="Fang W."/>
            <person name="Wang S."/>
            <person name="Zhong Y."/>
            <person name="Ma L.J."/>
            <person name="St Leger R.J."/>
            <person name="Zhao G.P."/>
            <person name="Pei Y."/>
            <person name="Feng M.G."/>
            <person name="Xia Y."/>
            <person name="Wang C."/>
        </authorList>
    </citation>
    <scope>NUCLEOTIDE SEQUENCE [LARGE SCALE GENOMIC DNA]</scope>
    <source>
        <strain evidence="2 3">CQMa 102</strain>
    </source>
</reference>
<dbReference type="KEGG" id="maw:19248757"/>
<dbReference type="AlphaFoldDB" id="E9E3J8"/>
<dbReference type="OrthoDB" id="5419928at2759"/>
<keyword evidence="3" id="KW-1185">Reference proteome</keyword>
<dbReference type="eggNOG" id="ENOG502T4PS">
    <property type="taxonomic scope" value="Eukaryota"/>
</dbReference>
<sequence>MLVEDPEERSSADYYHDEARTLLKRISDTRHQESDDENKSVTTPKPSMHDAPCTVRPDIQLVSSKSLEATFGRTVQVMYEDSGQLTDCHCVVNEGEWSEVLSTQPSQISATSVAMPQASMVDGLPWRHESLGETSPRSSNEAEAIGADVGEAQMKGPSQKRGCQETAQNLVKTCSAFPSFAALEPLLSQAFAFFTTVNCEGPLFFPFAPVVYALLQMPVAKDLHATVTATDVLAFDESQLVQYLERNAVNGGGFDISGLLGVENLSKDQRNELAEKLRSAAPTLDNSTLEIEDLLTRLTRVADERNDSSEHDLSRSPAASFQSTASTPPISFMSLEISCHQELVNDGGRPVCSIEDLTYILAKPRARYKAIMPWLSDDPDSEVWDGEIKTVFSRQFTRWWDFRKSQWDNRRIDIEAGFSSFLEANKRKYEGMGATRMVSDPSFEETVRRLWQHKPVSRQLPESNSFTSYKEAVRRRLAPYQFARALQLKEDPRQQTQWTNWLEYLNYEKWCLEMLTALAEPLEDRYREAWRRMLTAPRGSSREAKGCSSSASRFMQKAGRRPADIVNMAKELEATHASLVATNKTLDDFIRETEPYLHAQTAVYYQRHRVEWIIKEASLIELEMSQQNKMVKTKACANTRENKKRQRDDDKIPPTRSKRVKRGDGREHVVSEATLGEPGLRRSQRLAQGKSLQSRV</sequence>
<feature type="compositionally biased region" description="Basic and acidic residues" evidence="1">
    <location>
        <begin position="305"/>
        <end position="314"/>
    </location>
</feature>
<evidence type="ECO:0000313" key="2">
    <source>
        <dbReference type="EMBL" id="EFY89591.1"/>
    </source>
</evidence>
<feature type="region of interest" description="Disordered" evidence="1">
    <location>
        <begin position="25"/>
        <end position="53"/>
    </location>
</feature>
<organism evidence="3">
    <name type="scientific">Metarhizium acridum (strain CQMa 102)</name>
    <dbReference type="NCBI Taxonomy" id="655827"/>
    <lineage>
        <taxon>Eukaryota</taxon>
        <taxon>Fungi</taxon>
        <taxon>Dikarya</taxon>
        <taxon>Ascomycota</taxon>
        <taxon>Pezizomycotina</taxon>
        <taxon>Sordariomycetes</taxon>
        <taxon>Hypocreomycetidae</taxon>
        <taxon>Hypocreales</taxon>
        <taxon>Clavicipitaceae</taxon>
        <taxon>Metarhizium</taxon>
    </lineage>
</organism>
<dbReference type="GeneID" id="19248757"/>
<dbReference type="HOGENOM" id="CLU_024884_0_0_1"/>